<evidence type="ECO:0000313" key="5">
    <source>
        <dbReference type="Ensembl" id="ENSDCDP00010053458.1"/>
    </source>
</evidence>
<evidence type="ECO:0008006" key="7">
    <source>
        <dbReference type="Google" id="ProtNLM"/>
    </source>
</evidence>
<dbReference type="PANTHER" id="PTHR22461:SF2">
    <property type="entry name" value="SERINE-RICH COILED-COIL DOMAIN-CONTAINING PROTEIN 2"/>
    <property type="match status" value="1"/>
</dbReference>
<evidence type="ECO:0000256" key="1">
    <source>
        <dbReference type="ARBA" id="ARBA00010949"/>
    </source>
</evidence>
<feature type="region of interest" description="Disordered" evidence="4">
    <location>
        <begin position="387"/>
        <end position="413"/>
    </location>
</feature>
<keyword evidence="2 3" id="KW-0175">Coiled coil</keyword>
<feature type="compositionally biased region" description="Low complexity" evidence="4">
    <location>
        <begin position="164"/>
        <end position="176"/>
    </location>
</feature>
<reference evidence="5" key="2">
    <citation type="submission" date="2025-08" db="UniProtKB">
        <authorList>
            <consortium name="Ensembl"/>
        </authorList>
    </citation>
    <scope>IDENTIFICATION</scope>
</reference>
<comment type="similarity">
    <text evidence="1">Belongs to the CCSER family.</text>
</comment>
<dbReference type="Ensembl" id="ENSDCDT00010063963.1">
    <property type="protein sequence ID" value="ENSDCDP00010053458.1"/>
    <property type="gene ID" value="ENSDCDG00010031047.1"/>
</dbReference>
<reference evidence="5" key="3">
    <citation type="submission" date="2025-09" db="UniProtKB">
        <authorList>
            <consortium name="Ensembl"/>
        </authorList>
    </citation>
    <scope>IDENTIFICATION</scope>
</reference>
<dbReference type="PANTHER" id="PTHR22461">
    <property type="entry name" value="SERINE-RICH COILED-COIL DOMAIN-CONTAINING PROTEIN 2-RELATED"/>
    <property type="match status" value="1"/>
</dbReference>
<feature type="compositionally biased region" description="Low complexity" evidence="4">
    <location>
        <begin position="340"/>
        <end position="351"/>
    </location>
</feature>
<gene>
    <name evidence="5" type="primary">ccser2a</name>
</gene>
<dbReference type="AlphaFoldDB" id="A0AAY4E728"/>
<reference evidence="5 6" key="1">
    <citation type="submission" date="2020-06" db="EMBL/GenBank/DDBJ databases">
        <authorList>
            <consortium name="Wellcome Sanger Institute Data Sharing"/>
        </authorList>
    </citation>
    <scope>NUCLEOTIDE SEQUENCE [LARGE SCALE GENOMIC DNA]</scope>
</reference>
<feature type="region of interest" description="Disordered" evidence="4">
    <location>
        <begin position="324"/>
        <end position="360"/>
    </location>
</feature>
<proteinExistence type="inferred from homology"/>
<dbReference type="GeneTree" id="ENSGT00940000153912"/>
<feature type="compositionally biased region" description="Low complexity" evidence="4">
    <location>
        <begin position="183"/>
        <end position="192"/>
    </location>
</feature>
<name>A0AAY4E728_9TELE</name>
<dbReference type="GO" id="GO:0001578">
    <property type="term" value="P:microtubule bundle formation"/>
    <property type="evidence" value="ECO:0007669"/>
    <property type="project" value="TreeGrafter"/>
</dbReference>
<dbReference type="GO" id="GO:0008017">
    <property type="term" value="F:microtubule binding"/>
    <property type="evidence" value="ECO:0007669"/>
    <property type="project" value="TreeGrafter"/>
</dbReference>
<evidence type="ECO:0000256" key="2">
    <source>
        <dbReference type="ARBA" id="ARBA00023054"/>
    </source>
</evidence>
<evidence type="ECO:0000256" key="3">
    <source>
        <dbReference type="SAM" id="Coils"/>
    </source>
</evidence>
<evidence type="ECO:0000256" key="4">
    <source>
        <dbReference type="SAM" id="MobiDB-lite"/>
    </source>
</evidence>
<feature type="coiled-coil region" evidence="3">
    <location>
        <begin position="636"/>
        <end position="663"/>
    </location>
</feature>
<accession>A0AAY4E728</accession>
<dbReference type="InterPro" id="IPR029627">
    <property type="entry name" value="CCSER"/>
</dbReference>
<protein>
    <recommendedName>
        <fullName evidence="7">Serine-rich coiled-coil domain-containing protein 2-like</fullName>
    </recommendedName>
</protein>
<feature type="region of interest" description="Disordered" evidence="4">
    <location>
        <begin position="72"/>
        <end position="192"/>
    </location>
</feature>
<feature type="compositionally biased region" description="Basic and acidic residues" evidence="4">
    <location>
        <begin position="392"/>
        <end position="405"/>
    </location>
</feature>
<evidence type="ECO:0000313" key="6">
    <source>
        <dbReference type="Proteomes" id="UP000694580"/>
    </source>
</evidence>
<keyword evidence="6" id="KW-1185">Reference proteome</keyword>
<sequence length="785" mass="86044">MEEKVASKLSMVSRLPKFGTRPTRGTSAQASYTLEGKSEPLVKPNGIVHSSSFSLKWEKAFGNTVTPLCPEDLSGTGERDTNHALTSPGMKAIKNPSTPTTKVRRPGSVIPSSSPKTIPKASRTSPKPVPKQAQTHKHQSYGPKITQNGLGSPGLATGQTNSGLLRPRASCSSPRSSSRDRLSQSSDSLKSLTLDNMVRSQSYTHFKQLPSPTGQPMARSFSFNKAVELAKPLANTKLCTPVVRPPQALSNRRMVGGVGTFQTAKGLPEHPATPHSVLKKPLLANSLLNKAASLGYRVTQPATTMSPRPVLVGRSLFHEVAEKVDSGRGNKLQPQNEMVAPSAESPGEAAEQNGSDPGLQCSVETVEDMSLSSASSLERNDMSEDLFDDIDAGNHNHSSETDNRQRPVPPSQTRLCNFLNDAVEWASVGIVIKGGGQDKPEVPLMISPVVEAPQGSSLELSPSNSSGGTYLWDEEGLEPLAPNRDHCGSYESNINSMDILNNLDNLESCDLGDDDLMLDVDLSEDISLHSDADGMANFDHSERGGRQGHWRRRQHRWSGSDHFHNDNRLQQAAVRGDGHMVVLDELTLQHMAQDCSTVKSQLLKLKNLLQVEDGGSVTESQDCSEDSSTDSTALQLEVLMKEVHALKEELRSKDRTIAQLKQHQHKQQQPLHQTSMKCHCQQRGVVVRGERRTHHDKATQTPWRGHSPPALQPSSPFLSERHTQGRLIRTAHIEDHSDLRLTREFQNQTLSLLLSTQIKIRDTEATAEGFLEQNIFKVRLFMVIK</sequence>
<dbReference type="Proteomes" id="UP000694580">
    <property type="component" value="Chromosome 8"/>
</dbReference>
<organism evidence="5 6">
    <name type="scientific">Denticeps clupeoides</name>
    <name type="common">denticle herring</name>
    <dbReference type="NCBI Taxonomy" id="299321"/>
    <lineage>
        <taxon>Eukaryota</taxon>
        <taxon>Metazoa</taxon>
        <taxon>Chordata</taxon>
        <taxon>Craniata</taxon>
        <taxon>Vertebrata</taxon>
        <taxon>Euteleostomi</taxon>
        <taxon>Actinopterygii</taxon>
        <taxon>Neopterygii</taxon>
        <taxon>Teleostei</taxon>
        <taxon>Clupei</taxon>
        <taxon>Clupeiformes</taxon>
        <taxon>Denticipitoidei</taxon>
        <taxon>Denticipitidae</taxon>
        <taxon>Denticeps</taxon>
    </lineage>
</organism>
<dbReference type="GO" id="GO:0015630">
    <property type="term" value="C:microtubule cytoskeleton"/>
    <property type="evidence" value="ECO:0007669"/>
    <property type="project" value="TreeGrafter"/>
</dbReference>
<feature type="region of interest" description="Disordered" evidence="4">
    <location>
        <begin position="686"/>
        <end position="717"/>
    </location>
</feature>